<protein>
    <submittedName>
        <fullName evidence="4">GvpL/GvpF family gas vesicle protein</fullName>
    </submittedName>
</protein>
<evidence type="ECO:0000256" key="3">
    <source>
        <dbReference type="ARBA" id="ARBA00035643"/>
    </source>
</evidence>
<sequence length="244" mass="27082">MSATYVYGLVSADAELPEDLTGLGPSGKVTTVVHEAVAAIVGDVPTDRPLGTRDDLLAHESVVDTVAATTTVLPMRFPAVVEEEGVVEELLAPHQDRFLRALEQLEGKIQYTLKGTYEQDVLIREIVEEDSGIRELHERIRELPEDAAYYDRVELGERIVKAFEQRRDVDAADILERIGDYAVDVSATTPAQPEDVVSAAFLVDREAAEEFEDAVEELGADTHEWLRLRLLGPLAPYDFIPQER</sequence>
<dbReference type="InterPro" id="IPR009430">
    <property type="entry name" value="GvpL/GvpF"/>
</dbReference>
<accession>A0ABP8RSG8</accession>
<comment type="subcellular location">
    <subcellularLocation>
        <location evidence="2">Gas vesicle</location>
    </subcellularLocation>
</comment>
<gene>
    <name evidence="4" type="ORF">GCM10023175_31280</name>
</gene>
<dbReference type="EMBL" id="BAABGT010000036">
    <property type="protein sequence ID" value="GAA4547299.1"/>
    <property type="molecule type" value="Genomic_DNA"/>
</dbReference>
<comment type="caution">
    <text evidence="4">The sequence shown here is derived from an EMBL/GenBank/DDBJ whole genome shotgun (WGS) entry which is preliminary data.</text>
</comment>
<proteinExistence type="inferred from homology"/>
<reference evidence="5" key="1">
    <citation type="journal article" date="2019" name="Int. J. Syst. Evol. Microbiol.">
        <title>The Global Catalogue of Microorganisms (GCM) 10K type strain sequencing project: providing services to taxonomists for standard genome sequencing and annotation.</title>
        <authorList>
            <consortium name="The Broad Institute Genomics Platform"/>
            <consortium name="The Broad Institute Genome Sequencing Center for Infectious Disease"/>
            <person name="Wu L."/>
            <person name="Ma J."/>
        </authorList>
    </citation>
    <scope>NUCLEOTIDE SEQUENCE [LARGE SCALE GENOMIC DNA]</scope>
    <source>
        <strain evidence="5">JCM 17906</strain>
    </source>
</reference>
<evidence type="ECO:0000256" key="1">
    <source>
        <dbReference type="ARBA" id="ARBA00022987"/>
    </source>
</evidence>
<keyword evidence="1" id="KW-0304">Gas vesicle</keyword>
<dbReference type="PANTHER" id="PTHR36852">
    <property type="entry name" value="PROTEIN GVPL 2"/>
    <property type="match status" value="1"/>
</dbReference>
<dbReference type="Proteomes" id="UP001501598">
    <property type="component" value="Unassembled WGS sequence"/>
</dbReference>
<evidence type="ECO:0000313" key="5">
    <source>
        <dbReference type="Proteomes" id="UP001501598"/>
    </source>
</evidence>
<keyword evidence="5" id="KW-1185">Reference proteome</keyword>
<evidence type="ECO:0000313" key="4">
    <source>
        <dbReference type="EMBL" id="GAA4547299.1"/>
    </source>
</evidence>
<dbReference type="PANTHER" id="PTHR36852:SF1">
    <property type="entry name" value="PROTEIN GVPL 2"/>
    <property type="match status" value="1"/>
</dbReference>
<comment type="similarity">
    <text evidence="3">Belongs to the gas vesicle GvpF/GvpL family.</text>
</comment>
<dbReference type="RefSeq" id="WP_345418137.1">
    <property type="nucleotide sequence ID" value="NZ_BAABGT010000036.1"/>
</dbReference>
<name>A0ABP8RSG8_9PSEU</name>
<evidence type="ECO:0000256" key="2">
    <source>
        <dbReference type="ARBA" id="ARBA00035108"/>
    </source>
</evidence>
<dbReference type="Pfam" id="PF06386">
    <property type="entry name" value="GvpL_GvpF"/>
    <property type="match status" value="1"/>
</dbReference>
<organism evidence="4 5">
    <name type="scientific">Pseudonocardia xishanensis</name>
    <dbReference type="NCBI Taxonomy" id="630995"/>
    <lineage>
        <taxon>Bacteria</taxon>
        <taxon>Bacillati</taxon>
        <taxon>Actinomycetota</taxon>
        <taxon>Actinomycetes</taxon>
        <taxon>Pseudonocardiales</taxon>
        <taxon>Pseudonocardiaceae</taxon>
        <taxon>Pseudonocardia</taxon>
    </lineage>
</organism>